<organism evidence="1 2">
    <name type="scientific">Rhizobium fredii</name>
    <name type="common">Sinorhizobium fredii</name>
    <dbReference type="NCBI Taxonomy" id="380"/>
    <lineage>
        <taxon>Bacteria</taxon>
        <taxon>Pseudomonadati</taxon>
        <taxon>Pseudomonadota</taxon>
        <taxon>Alphaproteobacteria</taxon>
        <taxon>Hyphomicrobiales</taxon>
        <taxon>Rhizobiaceae</taxon>
        <taxon>Sinorhizobium/Ensifer group</taxon>
        <taxon>Sinorhizobium</taxon>
    </lineage>
</organism>
<geneLocation type="plasmid" evidence="2">
    <name>psfrenxt3c</name>
</geneLocation>
<sequence length="155" mass="16451">MSGEAAPNMWQTLAEAVDQSVRRALQTLEERYGSALSEAKRDLLLAHYVYGLAAVLLAGEAGARQLEAIQSHLKEVIPAERAARALQAVPEEGDAWLTSTLDSIEAIGGKHGHALLAHGAAASHLKPFLNRNTSVAGPAEPAAIESRAVEEILTR</sequence>
<evidence type="ECO:0000313" key="1">
    <source>
        <dbReference type="EMBL" id="AUX80588.1"/>
    </source>
</evidence>
<accession>A0A2L0HGF8</accession>
<reference evidence="1 2" key="1">
    <citation type="submission" date="2017-10" db="EMBL/GenBank/DDBJ databases">
        <title>Analysis of the genome sequences of Rhizobium populations associated to common bean (phaseolus vulgaris).</title>
        <authorList>
            <person name="Bustos P."/>
            <person name="Santamaria R.I."/>
            <person name="Miranda-Sanchez F."/>
            <person name="Perez-Carrascal O."/>
            <person name="Juarez S."/>
            <person name="Lozano L."/>
            <person name="Martinez-Flores I."/>
            <person name="Vinuesa P."/>
            <person name="Martinez-Romero E."/>
            <person name="Cevallos M.A."/>
            <person name="Romero D."/>
            <person name="Davila G."/>
            <person name="Gonzalez V."/>
        </authorList>
    </citation>
    <scope>NUCLEOTIDE SEQUENCE [LARGE SCALE GENOMIC DNA]</scope>
    <source>
        <strain evidence="1 2">NXT3</strain>
        <plasmid evidence="2">Plasmid psfrenxt3c</plasmid>
    </source>
</reference>
<dbReference type="RefSeq" id="WP_104841320.1">
    <property type="nucleotide sequence ID" value="NZ_CP024310.1"/>
</dbReference>
<name>A0A2L0HGF8_RHIFR</name>
<dbReference type="EMBL" id="CP024310">
    <property type="protein sequence ID" value="AUX80588.1"/>
    <property type="molecule type" value="Genomic_DNA"/>
</dbReference>
<proteinExistence type="predicted"/>
<protein>
    <submittedName>
        <fullName evidence="1">Uncharacterized protein</fullName>
    </submittedName>
</protein>
<dbReference type="AlphaFoldDB" id="A0A2L0HGF8"/>
<keyword evidence="1" id="KW-0614">Plasmid</keyword>
<evidence type="ECO:0000313" key="2">
    <source>
        <dbReference type="Proteomes" id="UP000239340"/>
    </source>
</evidence>
<gene>
    <name evidence="1" type="ORF">NXT3_PC01439</name>
</gene>
<dbReference type="Proteomes" id="UP000239340">
    <property type="component" value="Plasmid pSfreNXT3c"/>
</dbReference>